<dbReference type="Proteomes" id="UP000050502">
    <property type="component" value="Unassembled WGS sequence"/>
</dbReference>
<protein>
    <recommendedName>
        <fullName evidence="11">Cytochrome C oxidase subunit IV</fullName>
    </recommendedName>
</protein>
<dbReference type="InterPro" id="IPR005171">
    <property type="entry name" value="Cyt_c_oxidase_su4_prok"/>
</dbReference>
<evidence type="ECO:0000256" key="2">
    <source>
        <dbReference type="ARBA" id="ARBA00022475"/>
    </source>
</evidence>
<feature type="transmembrane region" description="Helical" evidence="6">
    <location>
        <begin position="79"/>
        <end position="101"/>
    </location>
</feature>
<evidence type="ECO:0000256" key="4">
    <source>
        <dbReference type="ARBA" id="ARBA00022989"/>
    </source>
</evidence>
<keyword evidence="5 6" id="KW-0472">Membrane</keyword>
<comment type="caution">
    <text evidence="7">The sequence shown here is derived from an EMBL/GenBank/DDBJ whole genome shotgun (WGS) entry which is preliminary data.</text>
</comment>
<reference evidence="9" key="3">
    <citation type="submission" date="2015-08" db="EMBL/GenBank/DDBJ databases">
        <title>Draft Genome Sequence of a Heterotrophic Facultative Anaerobic Bacterium Ardenticatena maritima Strain 110S.</title>
        <authorList>
            <person name="Kawaichi S."/>
            <person name="Yoshida T."/>
            <person name="Sako Y."/>
            <person name="Nakamura R."/>
        </authorList>
    </citation>
    <scope>NUCLEOTIDE SEQUENCE [LARGE SCALE GENOMIC DNA]</scope>
    <source>
        <strain evidence="9">110S</strain>
    </source>
</reference>
<proteinExistence type="predicted"/>
<comment type="subcellular location">
    <subcellularLocation>
        <location evidence="1">Cell membrane</location>
        <topology evidence="1">Multi-pass membrane protein</topology>
    </subcellularLocation>
</comment>
<evidence type="ECO:0000313" key="8">
    <source>
        <dbReference type="EMBL" id="KPL89653.1"/>
    </source>
</evidence>
<dbReference type="RefSeq" id="WP_054492928.1">
    <property type="nucleotide sequence ID" value="NZ_BBZA01000108.1"/>
</dbReference>
<evidence type="ECO:0000256" key="5">
    <source>
        <dbReference type="ARBA" id="ARBA00023136"/>
    </source>
</evidence>
<evidence type="ECO:0000256" key="1">
    <source>
        <dbReference type="ARBA" id="ARBA00004651"/>
    </source>
</evidence>
<evidence type="ECO:0000313" key="10">
    <source>
        <dbReference type="Proteomes" id="UP000050502"/>
    </source>
</evidence>
<dbReference type="GO" id="GO:0005886">
    <property type="term" value="C:plasma membrane"/>
    <property type="evidence" value="ECO:0007669"/>
    <property type="project" value="UniProtKB-SubCell"/>
</dbReference>
<dbReference type="OrthoDB" id="5182908at2"/>
<reference evidence="8 10" key="2">
    <citation type="submission" date="2015-07" db="EMBL/GenBank/DDBJ databases">
        <title>Whole genome sequence of Ardenticatena maritima DSM 23922.</title>
        <authorList>
            <person name="Hemp J."/>
            <person name="Ward L.M."/>
            <person name="Pace L.A."/>
            <person name="Fischer W.W."/>
        </authorList>
    </citation>
    <scope>NUCLEOTIDE SEQUENCE [LARGE SCALE GENOMIC DNA]</scope>
    <source>
        <strain evidence="8 10">110S</strain>
    </source>
</reference>
<evidence type="ECO:0000256" key="3">
    <source>
        <dbReference type="ARBA" id="ARBA00022692"/>
    </source>
</evidence>
<dbReference type="Pfam" id="PF03626">
    <property type="entry name" value="COX4_pro"/>
    <property type="match status" value="1"/>
</dbReference>
<name>A0A0N0RFJ3_9CHLR</name>
<dbReference type="EMBL" id="LGKN01000003">
    <property type="protein sequence ID" value="KPL89653.1"/>
    <property type="molecule type" value="Genomic_DNA"/>
</dbReference>
<keyword evidence="2" id="KW-1003">Cell membrane</keyword>
<feature type="transmembrane region" description="Helical" evidence="6">
    <location>
        <begin position="53"/>
        <end position="73"/>
    </location>
</feature>
<keyword evidence="9" id="KW-1185">Reference proteome</keyword>
<evidence type="ECO:0000313" key="9">
    <source>
        <dbReference type="Proteomes" id="UP000037784"/>
    </source>
</evidence>
<dbReference type="Proteomes" id="UP000037784">
    <property type="component" value="Unassembled WGS sequence"/>
</dbReference>
<dbReference type="STRING" id="872965.SE16_04420"/>
<accession>A0A0N0RFJ3</accession>
<organism evidence="7 9">
    <name type="scientific">Ardenticatena maritima</name>
    <dbReference type="NCBI Taxonomy" id="872965"/>
    <lineage>
        <taxon>Bacteria</taxon>
        <taxon>Bacillati</taxon>
        <taxon>Chloroflexota</taxon>
        <taxon>Ardenticatenia</taxon>
        <taxon>Ardenticatenales</taxon>
        <taxon>Ardenticatenaceae</taxon>
        <taxon>Ardenticatena</taxon>
    </lineage>
</organism>
<keyword evidence="4 6" id="KW-1133">Transmembrane helix</keyword>
<dbReference type="EMBL" id="BBZA01000108">
    <property type="protein sequence ID" value="GAP63058.1"/>
    <property type="molecule type" value="Genomic_DNA"/>
</dbReference>
<dbReference type="InParanoid" id="A0A0N0RFJ3"/>
<evidence type="ECO:0000256" key="6">
    <source>
        <dbReference type="SAM" id="Phobius"/>
    </source>
</evidence>
<reference evidence="7 9" key="1">
    <citation type="journal article" date="2015" name="Genome Announc.">
        <title>Draft Genome Sequence of a Heterotrophic Facultative Anaerobic Thermophilic Bacterium, Ardenticatena maritima Strain 110ST.</title>
        <authorList>
            <person name="Kawaichi S."/>
            <person name="Yoshida T."/>
            <person name="Sako Y."/>
            <person name="Nakamura R."/>
        </authorList>
    </citation>
    <scope>NUCLEOTIDE SEQUENCE [LARGE SCALE GENOMIC DNA]</scope>
    <source>
        <strain evidence="7 9">110S</strain>
    </source>
</reference>
<keyword evidence="3 6" id="KW-0812">Transmembrane</keyword>
<gene>
    <name evidence="7" type="ORF">ARMA_1481</name>
    <name evidence="8" type="ORF">SE16_04420</name>
</gene>
<evidence type="ECO:0000313" key="7">
    <source>
        <dbReference type="EMBL" id="GAP63058.1"/>
    </source>
</evidence>
<feature type="transmembrane region" description="Helical" evidence="6">
    <location>
        <begin position="18"/>
        <end position="41"/>
    </location>
</feature>
<dbReference type="AlphaFoldDB" id="A0A0N0RFJ3"/>
<sequence length="102" mass="11551">MAKHSAAKTEKHEAHPNYWLIGIVLAVLTVLELTVTSNWFITTFSLSQVLTDFLLLAFAVAKALFVVGYYMHLKFDSRIFTVMFSIGILFALLLSTTFMLLF</sequence>
<evidence type="ECO:0008006" key="11">
    <source>
        <dbReference type="Google" id="ProtNLM"/>
    </source>
</evidence>